<accession>A0A1V2GYB1</accession>
<dbReference type="EMBL" id="MLCO01000291">
    <property type="protein sequence ID" value="ONG47267.1"/>
    <property type="molecule type" value="Genomic_DNA"/>
</dbReference>
<keyword evidence="3" id="KW-0238">DNA-binding</keyword>
<dbReference type="CDD" id="cd05466">
    <property type="entry name" value="PBP2_LTTR_substrate"/>
    <property type="match status" value="1"/>
</dbReference>
<comment type="similarity">
    <text evidence="1">Belongs to the LysR transcriptional regulatory family.</text>
</comment>
<dbReference type="Pfam" id="PF03466">
    <property type="entry name" value="LysR_substrate"/>
    <property type="match status" value="1"/>
</dbReference>
<dbReference type="InterPro" id="IPR036390">
    <property type="entry name" value="WH_DNA-bd_sf"/>
</dbReference>
<evidence type="ECO:0000256" key="2">
    <source>
        <dbReference type="ARBA" id="ARBA00023015"/>
    </source>
</evidence>
<evidence type="ECO:0000256" key="3">
    <source>
        <dbReference type="ARBA" id="ARBA00023125"/>
    </source>
</evidence>
<dbReference type="GO" id="GO:0003700">
    <property type="term" value="F:DNA-binding transcription factor activity"/>
    <property type="evidence" value="ECO:0007669"/>
    <property type="project" value="InterPro"/>
</dbReference>
<dbReference type="InterPro" id="IPR005119">
    <property type="entry name" value="LysR_subst-bd"/>
</dbReference>
<gene>
    <name evidence="6" type="ORF">BKE38_24225</name>
</gene>
<evidence type="ECO:0000256" key="4">
    <source>
        <dbReference type="ARBA" id="ARBA00023163"/>
    </source>
</evidence>
<dbReference type="Proteomes" id="UP000188879">
    <property type="component" value="Unassembled WGS sequence"/>
</dbReference>
<dbReference type="Pfam" id="PF00126">
    <property type="entry name" value="HTH_1"/>
    <property type="match status" value="1"/>
</dbReference>
<dbReference type="SUPFAM" id="SSF46785">
    <property type="entry name" value="Winged helix' DNA-binding domain"/>
    <property type="match status" value="1"/>
</dbReference>
<evidence type="ECO:0000313" key="6">
    <source>
        <dbReference type="EMBL" id="ONG47267.1"/>
    </source>
</evidence>
<proteinExistence type="inferred from homology"/>
<reference evidence="6 7" key="1">
    <citation type="submission" date="2016-10" db="EMBL/GenBank/DDBJ databases">
        <title>Draft Genome sequence of Roseomonas sp. strain M3.</title>
        <authorList>
            <person name="Subhash Y."/>
            <person name="Lee S."/>
        </authorList>
    </citation>
    <scope>NUCLEOTIDE SEQUENCE [LARGE SCALE GENOMIC DNA]</scope>
    <source>
        <strain evidence="6 7">M3</strain>
    </source>
</reference>
<feature type="domain" description="HTH lysR-type" evidence="5">
    <location>
        <begin position="1"/>
        <end position="58"/>
    </location>
</feature>
<dbReference type="GO" id="GO:0000976">
    <property type="term" value="F:transcription cis-regulatory region binding"/>
    <property type="evidence" value="ECO:0007669"/>
    <property type="project" value="TreeGrafter"/>
</dbReference>
<evidence type="ECO:0000259" key="5">
    <source>
        <dbReference type="PROSITE" id="PS50931"/>
    </source>
</evidence>
<comment type="caution">
    <text evidence="6">The sequence shown here is derived from an EMBL/GenBank/DDBJ whole genome shotgun (WGS) entry which is preliminary data.</text>
</comment>
<dbReference type="PANTHER" id="PTHR30126:SF78">
    <property type="entry name" value="HTH LYSR-TYPE DOMAIN-CONTAINING PROTEIN"/>
    <property type="match status" value="1"/>
</dbReference>
<dbReference type="InterPro" id="IPR036388">
    <property type="entry name" value="WH-like_DNA-bd_sf"/>
</dbReference>
<dbReference type="SUPFAM" id="SSF53850">
    <property type="entry name" value="Periplasmic binding protein-like II"/>
    <property type="match status" value="1"/>
</dbReference>
<organism evidence="6 7">
    <name type="scientific">Teichococcus deserti</name>
    <dbReference type="NCBI Taxonomy" id="1817963"/>
    <lineage>
        <taxon>Bacteria</taxon>
        <taxon>Pseudomonadati</taxon>
        <taxon>Pseudomonadota</taxon>
        <taxon>Alphaproteobacteria</taxon>
        <taxon>Acetobacterales</taxon>
        <taxon>Roseomonadaceae</taxon>
        <taxon>Roseomonas</taxon>
    </lineage>
</organism>
<keyword evidence="7" id="KW-1185">Reference proteome</keyword>
<sequence length="291" mass="32394">MDEAAWKIIVELRRTPNVTRAADRLFMSQPNLSKKLQGIEAALGVRLVLRTPKGISFTPEGEYLADEAELMLARLAEIRGNLLRLGSGASGTLRLGMTNGFARHLLPPCLKRFKEEYPGAALDIATDISAAVVRRLERDEIHVGFIRGEGEGGFERALIGSEQACLVHAVPIALDDLPTTPQIAYLSDPFARRLVERWWHSHFRARPLIGMRANHGDTCLEMIANGLGYGVFLAPNFLGEGRQLWSTPLHFADGQPVLRQAWMIWRREFSDIPLIRNFLGHMQGEIAAGLL</sequence>
<evidence type="ECO:0000313" key="7">
    <source>
        <dbReference type="Proteomes" id="UP000188879"/>
    </source>
</evidence>
<dbReference type="PANTHER" id="PTHR30126">
    <property type="entry name" value="HTH-TYPE TRANSCRIPTIONAL REGULATOR"/>
    <property type="match status" value="1"/>
</dbReference>
<keyword evidence="4" id="KW-0804">Transcription</keyword>
<evidence type="ECO:0000256" key="1">
    <source>
        <dbReference type="ARBA" id="ARBA00009437"/>
    </source>
</evidence>
<dbReference type="AlphaFoldDB" id="A0A1V2GYB1"/>
<dbReference type="Gene3D" id="1.10.10.10">
    <property type="entry name" value="Winged helix-like DNA-binding domain superfamily/Winged helix DNA-binding domain"/>
    <property type="match status" value="1"/>
</dbReference>
<name>A0A1V2GYB1_9PROT</name>
<dbReference type="PROSITE" id="PS50931">
    <property type="entry name" value="HTH_LYSR"/>
    <property type="match status" value="1"/>
</dbReference>
<keyword evidence="2" id="KW-0805">Transcription regulation</keyword>
<dbReference type="Gene3D" id="3.40.190.290">
    <property type="match status" value="1"/>
</dbReference>
<dbReference type="InterPro" id="IPR000847">
    <property type="entry name" value="LysR_HTH_N"/>
</dbReference>
<dbReference type="RefSeq" id="WP_076959857.1">
    <property type="nucleotide sequence ID" value="NZ_MLCO01000291.1"/>
</dbReference>
<dbReference type="PRINTS" id="PR00039">
    <property type="entry name" value="HTHLYSR"/>
</dbReference>
<protein>
    <recommendedName>
        <fullName evidence="5">HTH lysR-type domain-containing protein</fullName>
    </recommendedName>
</protein>